<protein>
    <submittedName>
        <fullName evidence="1">Serine protease</fullName>
    </submittedName>
</protein>
<dbReference type="KEGG" id="cms:CMS0032"/>
<dbReference type="Gene3D" id="2.40.10.10">
    <property type="entry name" value="Trypsin-like serine proteases"/>
    <property type="match status" value="2"/>
</dbReference>
<keyword evidence="1" id="KW-0378">Hydrolase</keyword>
<name>B0RHA0_CLASE</name>
<sequence length="400" mass="40828">MILGVTSLSPAFGETRQQAAVEQPVAAPVSDAAAEAIDAAHIAEQTGRPVEEVRAEQHRDVLFGQALASLQGVDGFANAGKDATGPGYWVAFTAPVAAAALAPLGELAPDVRTTTDAPLTAVERSTAVAAAAQAVQAELGAESVEASMSEDGTTVTAAAVLPDASASASVDVTSAAQAATDQAEAAVAQATTVPVEVALTDEDPSQEVLSGGTALGIGATQQLACTAGFTVRNARTGATGLITASHCPDNLNYESRQILTFEGHGDSGQLDEQWFSSSEGVHNEFISQKAGSTLIRRKATAVATPFVGMNVCKYGTVTAYGCSQVINGPTTTVNANGVTYANLWQVDGYITEAGDSGGPWYYGNTAYGIHYGDIPRGGASRSAFTSITAIEAATDLRVLR</sequence>
<dbReference type="Proteomes" id="UP000001318">
    <property type="component" value="Chromosome"/>
</dbReference>
<organism evidence="1 2">
    <name type="scientific">Clavibacter sepedonicus</name>
    <name type="common">Clavibacter michiganensis subsp. sepedonicus</name>
    <dbReference type="NCBI Taxonomy" id="31964"/>
    <lineage>
        <taxon>Bacteria</taxon>
        <taxon>Bacillati</taxon>
        <taxon>Actinomycetota</taxon>
        <taxon>Actinomycetes</taxon>
        <taxon>Micrococcales</taxon>
        <taxon>Microbacteriaceae</taxon>
        <taxon>Clavibacter</taxon>
    </lineage>
</organism>
<gene>
    <name evidence="1" type="ordered locus">CMS0032</name>
</gene>
<keyword evidence="1" id="KW-0645">Protease</keyword>
<dbReference type="AlphaFoldDB" id="B0RHA0"/>
<accession>B0RHA0</accession>
<proteinExistence type="predicted"/>
<dbReference type="EMBL" id="AM849034">
    <property type="protein sequence ID" value="CAQ00158.1"/>
    <property type="molecule type" value="Genomic_DNA"/>
</dbReference>
<dbReference type="eggNOG" id="ENOG5032Y7U">
    <property type="taxonomic scope" value="Bacteria"/>
</dbReference>
<dbReference type="GO" id="GO:0006508">
    <property type="term" value="P:proteolysis"/>
    <property type="evidence" value="ECO:0007669"/>
    <property type="project" value="UniProtKB-KW"/>
</dbReference>
<evidence type="ECO:0000313" key="2">
    <source>
        <dbReference type="Proteomes" id="UP000001318"/>
    </source>
</evidence>
<keyword evidence="2" id="KW-1185">Reference proteome</keyword>
<dbReference type="SUPFAM" id="SSF50494">
    <property type="entry name" value="Trypsin-like serine proteases"/>
    <property type="match status" value="1"/>
</dbReference>
<reference evidence="1 2" key="1">
    <citation type="journal article" date="2008" name="J. Bacteriol.">
        <title>Genome of the actinomycete plant pathogen Clavibacter michiganensis subsp. sepedonicus suggests recent niche adaptation.</title>
        <authorList>
            <person name="Bentley S.D."/>
            <person name="Corton C."/>
            <person name="Brown S.E."/>
            <person name="Barron A."/>
            <person name="Clark L."/>
            <person name="Doggett J."/>
            <person name="Harris B."/>
            <person name="Ormond D."/>
            <person name="Quail M.A."/>
            <person name="May G."/>
            <person name="Francis D."/>
            <person name="Knudson D."/>
            <person name="Parkhill J."/>
            <person name="Ishimaru C.A."/>
        </authorList>
    </citation>
    <scope>NUCLEOTIDE SEQUENCE [LARGE SCALE GENOMIC DNA]</scope>
    <source>
        <strain evidence="2">ATCC 33113 / DSM 20744 / JCM 9667 / LMG 2889 / ICMP 2535 / C-1</strain>
    </source>
</reference>
<evidence type="ECO:0000313" key="1">
    <source>
        <dbReference type="EMBL" id="CAQ00158.1"/>
    </source>
</evidence>
<dbReference type="GO" id="GO:0008233">
    <property type="term" value="F:peptidase activity"/>
    <property type="evidence" value="ECO:0007669"/>
    <property type="project" value="UniProtKB-KW"/>
</dbReference>
<dbReference type="InterPro" id="IPR009003">
    <property type="entry name" value="Peptidase_S1_PA"/>
</dbReference>
<dbReference type="HOGENOM" id="CLU_735317_0_0_11"/>
<dbReference type="InterPro" id="IPR043504">
    <property type="entry name" value="Peptidase_S1_PA_chymotrypsin"/>
</dbReference>